<evidence type="ECO:0000256" key="7">
    <source>
        <dbReference type="ARBA" id="ARBA00022989"/>
    </source>
</evidence>
<evidence type="ECO:0000313" key="13">
    <source>
        <dbReference type="EMBL" id="WCO68001.1"/>
    </source>
</evidence>
<feature type="transmembrane region" description="Helical" evidence="11">
    <location>
        <begin position="93"/>
        <end position="112"/>
    </location>
</feature>
<keyword evidence="10" id="KW-0968">Cytoplasmic vesicle</keyword>
<dbReference type="InterPro" id="IPR058533">
    <property type="entry name" value="Cation_efflux_TM"/>
</dbReference>
<dbReference type="GO" id="GO:0031410">
    <property type="term" value="C:cytoplasmic vesicle"/>
    <property type="evidence" value="ECO:0007669"/>
    <property type="project" value="UniProtKB-KW"/>
</dbReference>
<keyword evidence="6" id="KW-0862">Zinc</keyword>
<dbReference type="GO" id="GO:0008324">
    <property type="term" value="F:monoatomic cation transmembrane transporter activity"/>
    <property type="evidence" value="ECO:0007669"/>
    <property type="project" value="InterPro"/>
</dbReference>
<keyword evidence="7 11" id="KW-1133">Transmembrane helix</keyword>
<evidence type="ECO:0000256" key="2">
    <source>
        <dbReference type="ARBA" id="ARBA00004644"/>
    </source>
</evidence>
<sequence length="218" mass="23144">MTGSIPSQDVVTHQASRAQLVRRGRQLAWFTIVWNAIEGVVAIGSGIAAGSIALVGFGADSYVEVFAGSVILWRLAAERHGRDVSEAAERRAVRLIALTFLALASGVAIESVRTLLSGDHPDESGVGIALALVSLVVMPLLARAKRRVGEQLDSRAVTADATETTLCVWLSAILLTGLAANAAFGWWWADPLAALGVVYVAAREGIEHWRADELDDCC</sequence>
<dbReference type="RefSeq" id="WP_272737518.1">
    <property type="nucleotide sequence ID" value="NZ_CP116942.1"/>
</dbReference>
<dbReference type="Proteomes" id="UP001216390">
    <property type="component" value="Chromosome"/>
</dbReference>
<evidence type="ECO:0000256" key="10">
    <source>
        <dbReference type="ARBA" id="ARBA00023329"/>
    </source>
</evidence>
<keyword evidence="5" id="KW-0967">Endosome</keyword>
<gene>
    <name evidence="13" type="ORF">PO878_04590</name>
</gene>
<evidence type="ECO:0000256" key="11">
    <source>
        <dbReference type="SAM" id="Phobius"/>
    </source>
</evidence>
<feature type="domain" description="Cation efflux protein transmembrane" evidence="12">
    <location>
        <begin position="33"/>
        <end position="205"/>
    </location>
</feature>
<evidence type="ECO:0000256" key="1">
    <source>
        <dbReference type="ARBA" id="ARBA00004146"/>
    </source>
</evidence>
<name>A0AAF0BSA6_9ACTN</name>
<evidence type="ECO:0000256" key="5">
    <source>
        <dbReference type="ARBA" id="ARBA00022753"/>
    </source>
</evidence>
<keyword evidence="4 11" id="KW-0812">Transmembrane</keyword>
<feature type="transmembrane region" description="Helical" evidence="11">
    <location>
        <begin position="124"/>
        <end position="144"/>
    </location>
</feature>
<organism evidence="13 14">
    <name type="scientific">Iamia majanohamensis</name>
    <dbReference type="NCBI Taxonomy" id="467976"/>
    <lineage>
        <taxon>Bacteria</taxon>
        <taxon>Bacillati</taxon>
        <taxon>Actinomycetota</taxon>
        <taxon>Acidimicrobiia</taxon>
        <taxon>Acidimicrobiales</taxon>
        <taxon>Iamiaceae</taxon>
        <taxon>Iamia</taxon>
    </lineage>
</organism>
<keyword evidence="14" id="KW-1185">Reference proteome</keyword>
<dbReference type="SUPFAM" id="SSF161111">
    <property type="entry name" value="Cation efflux protein transmembrane domain-like"/>
    <property type="match status" value="1"/>
</dbReference>
<dbReference type="InterPro" id="IPR026765">
    <property type="entry name" value="Tmem163"/>
</dbReference>
<comment type="subcellular location">
    <subcellularLocation>
        <location evidence="2">Cytoplasmic vesicle</location>
        <location evidence="2">Secretory vesicle</location>
        <location evidence="2">Synaptic vesicle membrane</location>
        <topology evidence="2">Multi-pass membrane protein</topology>
    </subcellularLocation>
    <subcellularLocation>
        <location evidence="1">Early endosome membrane</location>
    </subcellularLocation>
</comment>
<evidence type="ECO:0000256" key="9">
    <source>
        <dbReference type="ARBA" id="ARBA00023136"/>
    </source>
</evidence>
<feature type="transmembrane region" description="Helical" evidence="11">
    <location>
        <begin position="54"/>
        <end position="73"/>
    </location>
</feature>
<proteinExistence type="inferred from homology"/>
<dbReference type="PANTHER" id="PTHR31937:SF2">
    <property type="entry name" value="TRANSMEMBRANE PROTEIN 163"/>
    <property type="match status" value="1"/>
</dbReference>
<dbReference type="KEGG" id="ima:PO878_04590"/>
<evidence type="ECO:0000256" key="3">
    <source>
        <dbReference type="ARBA" id="ARBA00008731"/>
    </source>
</evidence>
<dbReference type="InterPro" id="IPR027469">
    <property type="entry name" value="Cation_efflux_TMD_sf"/>
</dbReference>
<reference evidence="13" key="1">
    <citation type="submission" date="2023-01" db="EMBL/GenBank/DDBJ databases">
        <title>The diversity of Class Acidimicrobiia in South China Sea sediment environments and the proposal of Iamia marina sp. nov., a novel species of the genus Iamia.</title>
        <authorList>
            <person name="He Y."/>
            <person name="Tian X."/>
        </authorList>
    </citation>
    <scope>NUCLEOTIDE SEQUENCE</scope>
    <source>
        <strain evidence="13">DSM 19957</strain>
    </source>
</reference>
<dbReference type="Gene3D" id="1.20.1510.10">
    <property type="entry name" value="Cation efflux protein transmembrane domain"/>
    <property type="match status" value="1"/>
</dbReference>
<evidence type="ECO:0000259" key="12">
    <source>
        <dbReference type="Pfam" id="PF01545"/>
    </source>
</evidence>
<dbReference type="EMBL" id="CP116942">
    <property type="protein sequence ID" value="WCO68001.1"/>
    <property type="molecule type" value="Genomic_DNA"/>
</dbReference>
<dbReference type="Pfam" id="PF01545">
    <property type="entry name" value="Cation_efflux"/>
    <property type="match status" value="1"/>
</dbReference>
<keyword evidence="8" id="KW-0770">Synapse</keyword>
<dbReference type="GO" id="GO:0016020">
    <property type="term" value="C:membrane"/>
    <property type="evidence" value="ECO:0007669"/>
    <property type="project" value="InterPro"/>
</dbReference>
<evidence type="ECO:0000256" key="4">
    <source>
        <dbReference type="ARBA" id="ARBA00022692"/>
    </source>
</evidence>
<keyword evidence="9 11" id="KW-0472">Membrane</keyword>
<dbReference type="AlphaFoldDB" id="A0AAF0BSA6"/>
<dbReference type="PANTHER" id="PTHR31937">
    <property type="entry name" value="TRANSMEMBRANE PROTEIN 163"/>
    <property type="match status" value="1"/>
</dbReference>
<evidence type="ECO:0000256" key="8">
    <source>
        <dbReference type="ARBA" id="ARBA00023018"/>
    </source>
</evidence>
<evidence type="ECO:0000313" key="14">
    <source>
        <dbReference type="Proteomes" id="UP001216390"/>
    </source>
</evidence>
<comment type="similarity">
    <text evidence="3">Belongs to the TMEM163 family.</text>
</comment>
<protein>
    <submittedName>
        <fullName evidence="13">Cation transporter</fullName>
    </submittedName>
</protein>
<evidence type="ECO:0000256" key="6">
    <source>
        <dbReference type="ARBA" id="ARBA00022833"/>
    </source>
</evidence>
<accession>A0AAF0BSA6</accession>
<feature type="transmembrane region" description="Helical" evidence="11">
    <location>
        <begin position="165"/>
        <end position="189"/>
    </location>
</feature>
<feature type="transmembrane region" description="Helical" evidence="11">
    <location>
        <begin position="27"/>
        <end position="48"/>
    </location>
</feature>